<protein>
    <recommendedName>
        <fullName evidence="4">Alkaline shock response membrane anchor protein AmaP</fullName>
    </recommendedName>
</protein>
<dbReference type="RefSeq" id="WP_344621923.1">
    <property type="nucleotide sequence ID" value="NZ_BAAALD010000004.1"/>
</dbReference>
<keyword evidence="3" id="KW-1185">Reference proteome</keyword>
<comment type="caution">
    <text evidence="2">The sequence shown here is derived from an EMBL/GenBank/DDBJ whole genome shotgun (WGS) entry which is preliminary data.</text>
</comment>
<evidence type="ECO:0000313" key="2">
    <source>
        <dbReference type="EMBL" id="GAA1070551.1"/>
    </source>
</evidence>
<feature type="transmembrane region" description="Helical" evidence="1">
    <location>
        <begin position="67"/>
        <end position="89"/>
    </location>
</feature>
<reference evidence="3" key="1">
    <citation type="journal article" date="2019" name="Int. J. Syst. Evol. Microbiol.">
        <title>The Global Catalogue of Microorganisms (GCM) 10K type strain sequencing project: providing services to taxonomists for standard genome sequencing and annotation.</title>
        <authorList>
            <consortium name="The Broad Institute Genomics Platform"/>
            <consortium name="The Broad Institute Genome Sequencing Center for Infectious Disease"/>
            <person name="Wu L."/>
            <person name="Ma J."/>
        </authorList>
    </citation>
    <scope>NUCLEOTIDE SEQUENCE [LARGE SCALE GENOMIC DNA]</scope>
    <source>
        <strain evidence="3">JCM 13002</strain>
    </source>
</reference>
<dbReference type="Proteomes" id="UP001499987">
    <property type="component" value="Unassembled WGS sequence"/>
</dbReference>
<evidence type="ECO:0008006" key="4">
    <source>
        <dbReference type="Google" id="ProtNLM"/>
    </source>
</evidence>
<gene>
    <name evidence="2" type="ORF">GCM10009663_06530</name>
</gene>
<evidence type="ECO:0000313" key="3">
    <source>
        <dbReference type="Proteomes" id="UP001499987"/>
    </source>
</evidence>
<keyword evidence="1" id="KW-0472">Membrane</keyword>
<organism evidence="2 3">
    <name type="scientific">Kitasatospora arboriphila</name>
    <dbReference type="NCBI Taxonomy" id="258052"/>
    <lineage>
        <taxon>Bacteria</taxon>
        <taxon>Bacillati</taxon>
        <taxon>Actinomycetota</taxon>
        <taxon>Actinomycetes</taxon>
        <taxon>Kitasatosporales</taxon>
        <taxon>Streptomycetaceae</taxon>
        <taxon>Kitasatospora</taxon>
    </lineage>
</organism>
<proteinExistence type="predicted"/>
<evidence type="ECO:0000256" key="1">
    <source>
        <dbReference type="SAM" id="Phobius"/>
    </source>
</evidence>
<keyword evidence="1" id="KW-1133">Transmembrane helix</keyword>
<accession>A0ABP4DVX9</accession>
<name>A0ABP4DVX9_9ACTN</name>
<dbReference type="EMBL" id="BAAALD010000004">
    <property type="protein sequence ID" value="GAA1070551.1"/>
    <property type="molecule type" value="Genomic_DNA"/>
</dbReference>
<keyword evidence="1" id="KW-0812">Transmembrane</keyword>
<sequence length="207" mass="22120">MSMSAVNRTILAVIGIALLLGGLLVLAGGLDLYGRLNATMPDGWPFTSPHQPVLSAATRADWSDQAWFWPVVIAVPAVVVVGALGWLYAQLHRAGSSTVTVPVPGGEGVALRMRKRALQDAVETEVIDLPRVDKVTVRASGASHRLLLRSTVRLEPGADTARLVRTLDDGPLENARTSLGLAELPCRLRLTASVRRRSAGPKARRVV</sequence>